<dbReference type="OrthoDB" id="10589710at2759"/>
<proteinExistence type="predicted"/>
<dbReference type="AlphaFoldDB" id="A0A8S9K3G3"/>
<evidence type="ECO:0000313" key="3">
    <source>
        <dbReference type="EMBL" id="KAF2617486.1"/>
    </source>
</evidence>
<dbReference type="EMBL" id="QGKY02000190">
    <property type="protein sequence ID" value="KAF2588163.1"/>
    <property type="molecule type" value="Genomic_DNA"/>
</dbReference>
<evidence type="ECO:0000313" key="2">
    <source>
        <dbReference type="EMBL" id="KAF2588163.1"/>
    </source>
</evidence>
<protein>
    <submittedName>
        <fullName evidence="2">Uncharacterized protein</fullName>
    </submittedName>
</protein>
<accession>A0A8S9K3G3</accession>
<gene>
    <name evidence="3" type="ORF">F2Q68_00039391</name>
    <name evidence="2" type="ORF">F2Q70_00038723</name>
</gene>
<reference evidence="2" key="1">
    <citation type="submission" date="2019-12" db="EMBL/GenBank/DDBJ databases">
        <title>Genome sequencing and annotation of Brassica cretica.</title>
        <authorList>
            <person name="Studholme D.J."/>
            <person name="Sarris P.F."/>
        </authorList>
    </citation>
    <scope>NUCLEOTIDE SEQUENCE</scope>
    <source>
        <strain evidence="3">PFS-001/15</strain>
        <strain evidence="2">PFS-102/07</strain>
        <tissue evidence="2">Leaf</tissue>
    </source>
</reference>
<feature type="compositionally biased region" description="Polar residues" evidence="1">
    <location>
        <begin position="1"/>
        <end position="10"/>
    </location>
</feature>
<name>A0A8S9K3G3_BRACR</name>
<dbReference type="Proteomes" id="UP000712281">
    <property type="component" value="Unassembled WGS sequence"/>
</dbReference>
<sequence length="94" mass="10184">MGCPSAQNLAEASRKRDTRTNAALEAETKKATSPSMEERCAYCGGQCFFSSNASSSGPWRFFSGVCRKDGCSRGVMNSCREEGFEVFFGVLVFG</sequence>
<dbReference type="EMBL" id="QGKW02000007">
    <property type="protein sequence ID" value="KAF2617486.1"/>
    <property type="molecule type" value="Genomic_DNA"/>
</dbReference>
<organism evidence="2">
    <name type="scientific">Brassica cretica</name>
    <name type="common">Mustard</name>
    <dbReference type="NCBI Taxonomy" id="69181"/>
    <lineage>
        <taxon>Eukaryota</taxon>
        <taxon>Viridiplantae</taxon>
        <taxon>Streptophyta</taxon>
        <taxon>Embryophyta</taxon>
        <taxon>Tracheophyta</taxon>
        <taxon>Spermatophyta</taxon>
        <taxon>Magnoliopsida</taxon>
        <taxon>eudicotyledons</taxon>
        <taxon>Gunneridae</taxon>
        <taxon>Pentapetalae</taxon>
        <taxon>rosids</taxon>
        <taxon>malvids</taxon>
        <taxon>Brassicales</taxon>
        <taxon>Brassicaceae</taxon>
        <taxon>Brassiceae</taxon>
        <taxon>Brassica</taxon>
    </lineage>
</organism>
<feature type="region of interest" description="Disordered" evidence="1">
    <location>
        <begin position="1"/>
        <end position="33"/>
    </location>
</feature>
<comment type="caution">
    <text evidence="2">The sequence shown here is derived from an EMBL/GenBank/DDBJ whole genome shotgun (WGS) entry which is preliminary data.</text>
</comment>
<evidence type="ECO:0000256" key="1">
    <source>
        <dbReference type="SAM" id="MobiDB-lite"/>
    </source>
</evidence>